<accession>A0A8S5S253</accession>
<evidence type="ECO:0000313" key="1">
    <source>
        <dbReference type="EMBL" id="DAF45100.1"/>
    </source>
</evidence>
<sequence length="31" mass="3910">MITSFIYSLFENNLWKKSINELTDRPHFFWM</sequence>
<proteinExistence type="predicted"/>
<reference evidence="1" key="1">
    <citation type="journal article" date="2021" name="Proc. Natl. Acad. Sci. U.S.A.">
        <title>A Catalog of Tens of Thousands of Viruses from Human Metagenomes Reveals Hidden Associations with Chronic Diseases.</title>
        <authorList>
            <person name="Tisza M.J."/>
            <person name="Buck C.B."/>
        </authorList>
    </citation>
    <scope>NUCLEOTIDE SEQUENCE</scope>
    <source>
        <strain evidence="1">CtCIv11</strain>
    </source>
</reference>
<dbReference type="EMBL" id="BK032513">
    <property type="protein sequence ID" value="DAF45100.1"/>
    <property type="molecule type" value="Genomic_DNA"/>
</dbReference>
<organism evidence="1">
    <name type="scientific">Siphoviridae sp. ctCIv11</name>
    <dbReference type="NCBI Taxonomy" id="2827806"/>
    <lineage>
        <taxon>Viruses</taxon>
        <taxon>Duplodnaviria</taxon>
        <taxon>Heunggongvirae</taxon>
        <taxon>Uroviricota</taxon>
        <taxon>Caudoviricetes</taxon>
    </lineage>
</organism>
<name>A0A8S5S253_9CAUD</name>
<protein>
    <submittedName>
        <fullName evidence="1">Uncharacterized protein</fullName>
    </submittedName>
</protein>